<keyword evidence="1" id="KW-0812">Transmembrane</keyword>
<keyword evidence="1" id="KW-1133">Transmembrane helix</keyword>
<feature type="transmembrane region" description="Helical" evidence="1">
    <location>
        <begin position="44"/>
        <end position="65"/>
    </location>
</feature>
<keyword evidence="3" id="KW-1185">Reference proteome</keyword>
<dbReference type="OrthoDB" id="10547417at2759"/>
<keyword evidence="1" id="KW-0472">Membrane</keyword>
<dbReference type="AlphaFoldDB" id="A0A9Q0QYS8"/>
<dbReference type="EMBL" id="JAMYWD010000003">
    <property type="protein sequence ID" value="KAJ4976752.1"/>
    <property type="molecule type" value="Genomic_DNA"/>
</dbReference>
<protein>
    <submittedName>
        <fullName evidence="2">Uncharacterized protein</fullName>
    </submittedName>
</protein>
<evidence type="ECO:0000313" key="2">
    <source>
        <dbReference type="EMBL" id="KAJ4976752.1"/>
    </source>
</evidence>
<sequence>MPSGERAGGKELEIMKSISTQGGRRLGSFASRRLTSTRDNSAMIFLQSTTFMLLWATALFSLPYLSIPKNLIGPRIQRDTVLVWLFSIVPDQSNRVICFPGAHKFLYVILRYEIDFK</sequence>
<comment type="caution">
    <text evidence="2">The sequence shown here is derived from an EMBL/GenBank/DDBJ whole genome shotgun (WGS) entry which is preliminary data.</text>
</comment>
<organism evidence="2 3">
    <name type="scientific">Protea cynaroides</name>
    <dbReference type="NCBI Taxonomy" id="273540"/>
    <lineage>
        <taxon>Eukaryota</taxon>
        <taxon>Viridiplantae</taxon>
        <taxon>Streptophyta</taxon>
        <taxon>Embryophyta</taxon>
        <taxon>Tracheophyta</taxon>
        <taxon>Spermatophyta</taxon>
        <taxon>Magnoliopsida</taxon>
        <taxon>Proteales</taxon>
        <taxon>Proteaceae</taxon>
        <taxon>Protea</taxon>
    </lineage>
</organism>
<evidence type="ECO:0000313" key="3">
    <source>
        <dbReference type="Proteomes" id="UP001141806"/>
    </source>
</evidence>
<accession>A0A9Q0QYS8</accession>
<dbReference type="Proteomes" id="UP001141806">
    <property type="component" value="Unassembled WGS sequence"/>
</dbReference>
<gene>
    <name evidence="2" type="ORF">NE237_001858</name>
</gene>
<proteinExistence type="predicted"/>
<reference evidence="2" key="1">
    <citation type="journal article" date="2023" name="Plant J.">
        <title>The genome of the king protea, Protea cynaroides.</title>
        <authorList>
            <person name="Chang J."/>
            <person name="Duong T.A."/>
            <person name="Schoeman C."/>
            <person name="Ma X."/>
            <person name="Roodt D."/>
            <person name="Barker N."/>
            <person name="Li Z."/>
            <person name="Van de Peer Y."/>
            <person name="Mizrachi E."/>
        </authorList>
    </citation>
    <scope>NUCLEOTIDE SEQUENCE</scope>
    <source>
        <tissue evidence="2">Young leaves</tissue>
    </source>
</reference>
<name>A0A9Q0QYS8_9MAGN</name>
<evidence type="ECO:0000256" key="1">
    <source>
        <dbReference type="SAM" id="Phobius"/>
    </source>
</evidence>